<dbReference type="GO" id="GO:0006281">
    <property type="term" value="P:DNA repair"/>
    <property type="evidence" value="ECO:0007669"/>
    <property type="project" value="UniProtKB-KW"/>
</dbReference>
<dbReference type="PANTHER" id="PTHR12415:SF0">
    <property type="entry name" value="TYROSYL-DNA PHOSPHODIESTERASE 1"/>
    <property type="match status" value="1"/>
</dbReference>
<dbReference type="CDD" id="cd09122">
    <property type="entry name" value="PLDc_Tdp1_1"/>
    <property type="match status" value="1"/>
</dbReference>
<dbReference type="PANTHER" id="PTHR12415">
    <property type="entry name" value="TYROSYL-DNA PHOSPHODIESTERASE 1"/>
    <property type="match status" value="1"/>
</dbReference>
<feature type="active site" description="Nucleophile" evidence="9">
    <location>
        <position position="228"/>
    </location>
</feature>
<reference evidence="12" key="1">
    <citation type="submission" date="2023-03" db="EMBL/GenBank/DDBJ databases">
        <title>Massive genome expansion in bonnet fungi (Mycena s.s.) driven by repeated elements and novel gene families across ecological guilds.</title>
        <authorList>
            <consortium name="Lawrence Berkeley National Laboratory"/>
            <person name="Harder C.B."/>
            <person name="Miyauchi S."/>
            <person name="Viragh M."/>
            <person name="Kuo A."/>
            <person name="Thoen E."/>
            <person name="Andreopoulos B."/>
            <person name="Lu D."/>
            <person name="Skrede I."/>
            <person name="Drula E."/>
            <person name="Henrissat B."/>
            <person name="Morin E."/>
            <person name="Kohler A."/>
            <person name="Barry K."/>
            <person name="LaButti K."/>
            <person name="Morin E."/>
            <person name="Salamov A."/>
            <person name="Lipzen A."/>
            <person name="Mereny Z."/>
            <person name="Hegedus B."/>
            <person name="Baldrian P."/>
            <person name="Stursova M."/>
            <person name="Weitz H."/>
            <person name="Taylor A."/>
            <person name="Grigoriev I.V."/>
            <person name="Nagy L.G."/>
            <person name="Martin F."/>
            <person name="Kauserud H."/>
        </authorList>
    </citation>
    <scope>NUCLEOTIDE SEQUENCE</scope>
    <source>
        <strain evidence="12">9144</strain>
    </source>
</reference>
<feature type="active site" description="Proton donor/acceptor" evidence="9">
    <location>
        <position position="470"/>
    </location>
</feature>
<feature type="compositionally biased region" description="Polar residues" evidence="11">
    <location>
        <begin position="79"/>
        <end position="94"/>
    </location>
</feature>
<organism evidence="12 13">
    <name type="scientific">Mycena pura</name>
    <dbReference type="NCBI Taxonomy" id="153505"/>
    <lineage>
        <taxon>Eukaryota</taxon>
        <taxon>Fungi</taxon>
        <taxon>Dikarya</taxon>
        <taxon>Basidiomycota</taxon>
        <taxon>Agaricomycotina</taxon>
        <taxon>Agaricomycetes</taxon>
        <taxon>Agaricomycetidae</taxon>
        <taxon>Agaricales</taxon>
        <taxon>Marasmiineae</taxon>
        <taxon>Mycenaceae</taxon>
        <taxon>Mycena</taxon>
    </lineage>
</organism>
<feature type="binding site" evidence="10">
    <location>
        <position position="230"/>
    </location>
    <ligand>
        <name>substrate</name>
    </ligand>
</feature>
<evidence type="ECO:0000256" key="4">
    <source>
        <dbReference type="ARBA" id="ARBA00022763"/>
    </source>
</evidence>
<dbReference type="GO" id="GO:0005634">
    <property type="term" value="C:nucleus"/>
    <property type="evidence" value="ECO:0007669"/>
    <property type="project" value="UniProtKB-SubCell"/>
</dbReference>
<keyword evidence="4" id="KW-0227">DNA damage</keyword>
<dbReference type="Gene3D" id="3.30.870.10">
    <property type="entry name" value="Endonuclease Chain A"/>
    <property type="match status" value="2"/>
</dbReference>
<keyword evidence="6" id="KW-0269">Exonuclease</keyword>
<accession>A0AAD6YVG4</accession>
<evidence type="ECO:0000313" key="12">
    <source>
        <dbReference type="EMBL" id="KAJ7230370.1"/>
    </source>
</evidence>
<sequence length="633" mass="69080">MKHVAPAPTVSIAPRTSSTPIVIHDSDSETGSEDELSVQKGVVNVTTVQSKASQAPGVIVGSAGSSVSLGKRKADPTPLTASGSSRFPDGTQNARPFESGATTRDAKRQRISSPAREANPSQLASKIFHNGTVLPTATEHAQARADGRAAITFQDIVGPSSGSDLELAILSTYNLSYEWLAPHFDVDVPVILVTATGQEGSGPTTERLFPNENWVQTCPRINFGGCMHMKYMLLFYKSGRLRVVVSTANLVSKDWNDLENAVFVQDIFRKSSSMSSAAGGFATVMESVLTATNVESALKSVKQTDPNVTFKTISDLSKLWEWRSVTAELVPSVARKWQGWKEIRTTGHPRLMCALEALGLTTSKTQNLVLECQGSSIGMYTTQWINQFYVSASGKPAALKAHLDISESKRKKAAYPPGVKIVFPSRRTVRGTAGHGADSLFCTRKKWEAKNFPRLAFHDSRSRAGPVLMHTKMIIGSFSQKQGNSESIPAGAAAAGWMYVGSHNFTPPAWGNLSGSADAPVLNVNNYELGVVLPLKTAGELDEASAWQRPPRKYAVDDLPWVRESTFCVGSWLKFVCTVRFKKKTFEIGMHNVDRLCYVMLWVVLFLEYVFTPTLRPCHAVRFTNTRVALRSD</sequence>
<evidence type="ECO:0000256" key="11">
    <source>
        <dbReference type="SAM" id="MobiDB-lite"/>
    </source>
</evidence>
<dbReference type="SUPFAM" id="SSF56024">
    <property type="entry name" value="Phospholipase D/nuclease"/>
    <property type="match status" value="2"/>
</dbReference>
<comment type="similarity">
    <text evidence="2">Belongs to the tyrosyl-DNA phosphodiesterase family.</text>
</comment>
<proteinExistence type="inferred from homology"/>
<dbReference type="GO" id="GO:0017005">
    <property type="term" value="F:3'-tyrosyl-DNA phosphodiesterase activity"/>
    <property type="evidence" value="ECO:0007669"/>
    <property type="project" value="TreeGrafter"/>
</dbReference>
<evidence type="ECO:0000256" key="7">
    <source>
        <dbReference type="ARBA" id="ARBA00023204"/>
    </source>
</evidence>
<feature type="binding site" evidence="10">
    <location>
        <position position="472"/>
    </location>
    <ligand>
        <name>substrate</name>
    </ligand>
</feature>
<keyword evidence="7" id="KW-0234">DNA repair</keyword>
<name>A0AAD6YVG4_9AGAR</name>
<evidence type="ECO:0000256" key="5">
    <source>
        <dbReference type="ARBA" id="ARBA00022801"/>
    </source>
</evidence>
<feature type="region of interest" description="Disordered" evidence="11">
    <location>
        <begin position="1"/>
        <end position="36"/>
    </location>
</feature>
<dbReference type="InterPro" id="IPR010347">
    <property type="entry name" value="Tdp1"/>
</dbReference>
<gene>
    <name evidence="12" type="ORF">GGX14DRAFT_343794</name>
</gene>
<dbReference type="GO" id="GO:0004527">
    <property type="term" value="F:exonuclease activity"/>
    <property type="evidence" value="ECO:0007669"/>
    <property type="project" value="UniProtKB-KW"/>
</dbReference>
<dbReference type="Pfam" id="PF06087">
    <property type="entry name" value="Tyr-DNA_phospho"/>
    <property type="match status" value="1"/>
</dbReference>
<dbReference type="Proteomes" id="UP001219525">
    <property type="component" value="Unassembled WGS sequence"/>
</dbReference>
<dbReference type="AlphaFoldDB" id="A0AAD6YVG4"/>
<dbReference type="GO" id="GO:0003697">
    <property type="term" value="F:single-stranded DNA binding"/>
    <property type="evidence" value="ECO:0007669"/>
    <property type="project" value="TreeGrafter"/>
</dbReference>
<comment type="subcellular location">
    <subcellularLocation>
        <location evidence="1">Nucleus</location>
    </subcellularLocation>
</comment>
<evidence type="ECO:0000256" key="9">
    <source>
        <dbReference type="PIRSR" id="PIRSR610347-1"/>
    </source>
</evidence>
<evidence type="ECO:0000256" key="3">
    <source>
        <dbReference type="ARBA" id="ARBA00022722"/>
    </source>
</evidence>
<dbReference type="GO" id="GO:0003690">
    <property type="term" value="F:double-stranded DNA binding"/>
    <property type="evidence" value="ECO:0007669"/>
    <property type="project" value="TreeGrafter"/>
</dbReference>
<protein>
    <submittedName>
        <fullName evidence="12">Tyrosyl-DNA phosphodiesterase-domain-containing protein</fullName>
    </submittedName>
</protein>
<keyword evidence="5" id="KW-0378">Hydrolase</keyword>
<keyword evidence="3" id="KW-0540">Nuclease</keyword>
<feature type="region of interest" description="Disordered" evidence="11">
    <location>
        <begin position="63"/>
        <end position="122"/>
    </location>
</feature>
<evidence type="ECO:0000256" key="10">
    <source>
        <dbReference type="PIRSR" id="PIRSR610347-2"/>
    </source>
</evidence>
<evidence type="ECO:0000256" key="6">
    <source>
        <dbReference type="ARBA" id="ARBA00022839"/>
    </source>
</evidence>
<dbReference type="EMBL" id="JARJCW010000001">
    <property type="protein sequence ID" value="KAJ7230370.1"/>
    <property type="molecule type" value="Genomic_DNA"/>
</dbReference>
<evidence type="ECO:0000256" key="1">
    <source>
        <dbReference type="ARBA" id="ARBA00004123"/>
    </source>
</evidence>
<comment type="caution">
    <text evidence="12">The sequence shown here is derived from an EMBL/GenBank/DDBJ whole genome shotgun (WGS) entry which is preliminary data.</text>
</comment>
<evidence type="ECO:0000256" key="8">
    <source>
        <dbReference type="ARBA" id="ARBA00023242"/>
    </source>
</evidence>
<dbReference type="CDD" id="cd09123">
    <property type="entry name" value="PLDc_Tdp1_2"/>
    <property type="match status" value="1"/>
</dbReference>
<evidence type="ECO:0000313" key="13">
    <source>
        <dbReference type="Proteomes" id="UP001219525"/>
    </source>
</evidence>
<keyword evidence="8" id="KW-0539">Nucleus</keyword>
<evidence type="ECO:0000256" key="2">
    <source>
        <dbReference type="ARBA" id="ARBA00010205"/>
    </source>
</evidence>
<keyword evidence="13" id="KW-1185">Reference proteome</keyword>